<dbReference type="OrthoDB" id="6191081at2"/>
<dbReference type="Gene3D" id="1.25.40.10">
    <property type="entry name" value="Tetratricopeptide repeat domain"/>
    <property type="match status" value="1"/>
</dbReference>
<feature type="coiled-coil region" evidence="3">
    <location>
        <begin position="391"/>
        <end position="418"/>
    </location>
</feature>
<gene>
    <name evidence="7" type="ORF">DCD74_11050</name>
</gene>
<dbReference type="SUPFAM" id="SSF48452">
    <property type="entry name" value="TPR-like"/>
    <property type="match status" value="2"/>
</dbReference>
<evidence type="ECO:0000256" key="1">
    <source>
        <dbReference type="ARBA" id="ARBA00012528"/>
    </source>
</evidence>
<dbReference type="InterPro" id="IPR011990">
    <property type="entry name" value="TPR-like_helical_dom_sf"/>
</dbReference>
<keyword evidence="4" id="KW-0812">Transmembrane</keyword>
<dbReference type="EMBL" id="CP029556">
    <property type="protein sequence ID" value="AXA85146.1"/>
    <property type="molecule type" value="Genomic_DNA"/>
</dbReference>
<dbReference type="GO" id="GO:0005886">
    <property type="term" value="C:plasma membrane"/>
    <property type="evidence" value="ECO:0007669"/>
    <property type="project" value="TreeGrafter"/>
</dbReference>
<dbReference type="GO" id="GO:0052621">
    <property type="term" value="F:diguanylate cyclase activity"/>
    <property type="evidence" value="ECO:0007669"/>
    <property type="project" value="UniProtKB-EC"/>
</dbReference>
<dbReference type="Pfam" id="PF00990">
    <property type="entry name" value="GGDEF"/>
    <property type="match status" value="1"/>
</dbReference>
<protein>
    <recommendedName>
        <fullName evidence="1">diguanylate cyclase</fullName>
        <ecNumber evidence="1">2.7.7.65</ecNumber>
    </recommendedName>
</protein>
<feature type="domain" description="GGDEF" evidence="6">
    <location>
        <begin position="484"/>
        <end position="619"/>
    </location>
</feature>
<dbReference type="Gene3D" id="3.30.70.270">
    <property type="match status" value="1"/>
</dbReference>
<keyword evidence="3" id="KW-0175">Coiled coil</keyword>
<dbReference type="KEGG" id="lue:DCD74_11050"/>
<proteinExistence type="predicted"/>
<dbReference type="InterPro" id="IPR029787">
    <property type="entry name" value="Nucleotide_cyclase"/>
</dbReference>
<accession>A0A344J7Y6</accession>
<evidence type="ECO:0000256" key="5">
    <source>
        <dbReference type="SAM" id="SignalP"/>
    </source>
</evidence>
<dbReference type="InterPro" id="IPR043128">
    <property type="entry name" value="Rev_trsase/Diguanyl_cyclase"/>
</dbReference>
<dbReference type="SUPFAM" id="SSF55073">
    <property type="entry name" value="Nucleotide cyclase"/>
    <property type="match status" value="1"/>
</dbReference>
<name>A0A344J7Y6_9GAMM</name>
<feature type="chain" id="PRO_5016764975" description="diguanylate cyclase" evidence="5">
    <location>
        <begin position="26"/>
        <end position="656"/>
    </location>
</feature>
<dbReference type="Proteomes" id="UP000251842">
    <property type="component" value="Chromosome"/>
</dbReference>
<dbReference type="GO" id="GO:1902201">
    <property type="term" value="P:negative regulation of bacterial-type flagellum-dependent cell motility"/>
    <property type="evidence" value="ECO:0007669"/>
    <property type="project" value="TreeGrafter"/>
</dbReference>
<keyword evidence="4" id="KW-0472">Membrane</keyword>
<dbReference type="SMART" id="SM00267">
    <property type="entry name" value="GGDEF"/>
    <property type="match status" value="1"/>
</dbReference>
<evidence type="ECO:0000256" key="4">
    <source>
        <dbReference type="SAM" id="Phobius"/>
    </source>
</evidence>
<dbReference type="NCBIfam" id="TIGR00254">
    <property type="entry name" value="GGDEF"/>
    <property type="match status" value="1"/>
</dbReference>
<feature type="transmembrane region" description="Helical" evidence="4">
    <location>
        <begin position="427"/>
        <end position="447"/>
    </location>
</feature>
<keyword evidence="4" id="KW-1133">Transmembrane helix</keyword>
<evidence type="ECO:0000313" key="8">
    <source>
        <dbReference type="Proteomes" id="UP000251842"/>
    </source>
</evidence>
<feature type="signal peptide" evidence="5">
    <location>
        <begin position="1"/>
        <end position="25"/>
    </location>
</feature>
<dbReference type="CDD" id="cd01949">
    <property type="entry name" value="GGDEF"/>
    <property type="match status" value="1"/>
</dbReference>
<organism evidence="7 8">
    <name type="scientific">Solilutibacter oculi</name>
    <dbReference type="NCBI Taxonomy" id="2698682"/>
    <lineage>
        <taxon>Bacteria</taxon>
        <taxon>Pseudomonadati</taxon>
        <taxon>Pseudomonadota</taxon>
        <taxon>Gammaproteobacteria</taxon>
        <taxon>Lysobacterales</taxon>
        <taxon>Lysobacteraceae</taxon>
        <taxon>Solilutibacter</taxon>
    </lineage>
</organism>
<sequence>MAWPTRLKRVLLAWLLLACCLPAFAATDWPRWQAELVRLHQDAIPRDEVRRRFIELQKTLPPDPPYPVQREAARVALLLSDSEGDARARREALRTLALRNGDEDTARLMRVQEIFDSHVDDNIEASLHALDALRLETQPGTPELRNQIAMAYAYMYWDVGNFELALRYLLQARDLAPTLPGRNPERMTERGEGIARLYVDMQDAPRALAELDALERDLPAALSERMRTHLAATRGAALIVSGQPRVAMDVVQQGLQGVAPLDPGNGQQRLRQALAEAHLALDQPELALKAANEMVTASRDGAPYFQAEGQILRGAAQSRLGHVEEGLASMQQGINYFRRAAQFVALRRGLGRKVDALVAAGRPADALAAQREQYDLSMRLYSSNRAQGVARLQVEEDVARREDEIRRLSTENQLQEARVRAQRGSKLAWMVVSVLGGGVILLLALLLRSTRRQREALWKDALTGAFTRHHLERWRAGHRLHAPARRALVLIDLDHFKAINDQHGHAAGDEVLRGVGARLRGELDRHGELFRWGGEEFLLVQDVPADADIEAWLARLQRVVQRDTPWAGQMLRVSASMGCLVLAGEDAEDARFDTAVRLADTALYMAKAEGRACAIRFVFAGEGLDAWHRQPPCRRDELQAWRERGWVQVRRVPAPD</sequence>
<dbReference type="AlphaFoldDB" id="A0A344J7Y6"/>
<keyword evidence="8" id="KW-1185">Reference proteome</keyword>
<dbReference type="GO" id="GO:0043709">
    <property type="term" value="P:cell adhesion involved in single-species biofilm formation"/>
    <property type="evidence" value="ECO:0007669"/>
    <property type="project" value="TreeGrafter"/>
</dbReference>
<reference evidence="8" key="1">
    <citation type="submission" date="2018-05" db="EMBL/GenBank/DDBJ databases">
        <title>Luteimonas pekinense sp. nov., isolated from human Meibomian gland secretions, Beijing, China.</title>
        <authorList>
            <person name="Wen T."/>
            <person name="Bai H."/>
            <person name="Lv H."/>
        </authorList>
    </citation>
    <scope>NUCLEOTIDE SEQUENCE [LARGE SCALE GENOMIC DNA]</scope>
    <source>
        <strain evidence="8">83-4</strain>
    </source>
</reference>
<comment type="catalytic activity">
    <reaction evidence="2">
        <text>2 GTP = 3',3'-c-di-GMP + 2 diphosphate</text>
        <dbReference type="Rhea" id="RHEA:24898"/>
        <dbReference type="ChEBI" id="CHEBI:33019"/>
        <dbReference type="ChEBI" id="CHEBI:37565"/>
        <dbReference type="ChEBI" id="CHEBI:58805"/>
        <dbReference type="EC" id="2.7.7.65"/>
    </reaction>
</comment>
<evidence type="ECO:0000313" key="7">
    <source>
        <dbReference type="EMBL" id="AXA85146.1"/>
    </source>
</evidence>
<evidence type="ECO:0000256" key="2">
    <source>
        <dbReference type="ARBA" id="ARBA00034247"/>
    </source>
</evidence>
<dbReference type="RefSeq" id="WP_112927357.1">
    <property type="nucleotide sequence ID" value="NZ_CP029556.1"/>
</dbReference>
<dbReference type="PROSITE" id="PS50887">
    <property type="entry name" value="GGDEF"/>
    <property type="match status" value="1"/>
</dbReference>
<dbReference type="PANTHER" id="PTHR45138">
    <property type="entry name" value="REGULATORY COMPONENTS OF SENSORY TRANSDUCTION SYSTEM"/>
    <property type="match status" value="1"/>
</dbReference>
<evidence type="ECO:0000256" key="3">
    <source>
        <dbReference type="SAM" id="Coils"/>
    </source>
</evidence>
<keyword evidence="5" id="KW-0732">Signal</keyword>
<dbReference type="PANTHER" id="PTHR45138:SF9">
    <property type="entry name" value="DIGUANYLATE CYCLASE DGCM-RELATED"/>
    <property type="match status" value="1"/>
</dbReference>
<dbReference type="InterPro" id="IPR050469">
    <property type="entry name" value="Diguanylate_Cyclase"/>
</dbReference>
<evidence type="ECO:0000259" key="6">
    <source>
        <dbReference type="PROSITE" id="PS50887"/>
    </source>
</evidence>
<dbReference type="InterPro" id="IPR000160">
    <property type="entry name" value="GGDEF_dom"/>
</dbReference>
<dbReference type="EC" id="2.7.7.65" evidence="1"/>